<dbReference type="InterPro" id="IPR037185">
    <property type="entry name" value="EmrE-like"/>
</dbReference>
<feature type="transmembrane region" description="Helical" evidence="6">
    <location>
        <begin position="173"/>
        <end position="196"/>
    </location>
</feature>
<gene>
    <name evidence="7" type="ORF">C4S77_09760</name>
</gene>
<dbReference type="PANTHER" id="PTHR32322:SF18">
    <property type="entry name" value="S-ADENOSYLMETHIONINE_S-ADENOSYLHOMOCYSTEINE TRANSPORTER"/>
    <property type="match status" value="1"/>
</dbReference>
<evidence type="ECO:0000256" key="1">
    <source>
        <dbReference type="ARBA" id="ARBA00004127"/>
    </source>
</evidence>
<keyword evidence="5 6" id="KW-0472">Membrane</keyword>
<feature type="transmembrane region" description="Helical" evidence="6">
    <location>
        <begin position="147"/>
        <end position="167"/>
    </location>
</feature>
<feature type="transmembrane region" description="Helical" evidence="6">
    <location>
        <begin position="94"/>
        <end position="111"/>
    </location>
</feature>
<dbReference type="Proteomes" id="UP000238042">
    <property type="component" value="Unassembled WGS sequence"/>
</dbReference>
<comment type="subcellular location">
    <subcellularLocation>
        <location evidence="1">Endomembrane system</location>
        <topology evidence="1">Multi-pass membrane protein</topology>
    </subcellularLocation>
</comment>
<keyword evidence="4 6" id="KW-1133">Transmembrane helix</keyword>
<dbReference type="InterPro" id="IPR050638">
    <property type="entry name" value="AA-Vitamin_Transporters"/>
</dbReference>
<dbReference type="OrthoDB" id="1524053at2"/>
<comment type="caution">
    <text evidence="7">The sequence shown here is derived from an EMBL/GenBank/DDBJ whole genome shotgun (WGS) entry which is preliminary data.</text>
</comment>
<evidence type="ECO:0000256" key="2">
    <source>
        <dbReference type="ARBA" id="ARBA00022475"/>
    </source>
</evidence>
<accession>A0A2S8A835</accession>
<feature type="transmembrane region" description="Helical" evidence="6">
    <location>
        <begin position="6"/>
        <end position="22"/>
    </location>
</feature>
<keyword evidence="3 6" id="KW-0812">Transmembrane</keyword>
<evidence type="ECO:0000256" key="5">
    <source>
        <dbReference type="ARBA" id="ARBA00023136"/>
    </source>
</evidence>
<feature type="transmembrane region" description="Helical" evidence="6">
    <location>
        <begin position="34"/>
        <end position="51"/>
    </location>
</feature>
<dbReference type="AlphaFoldDB" id="A0A2S8A835"/>
<evidence type="ECO:0000256" key="3">
    <source>
        <dbReference type="ARBA" id="ARBA00022692"/>
    </source>
</evidence>
<dbReference type="RefSeq" id="WP_105247381.1">
    <property type="nucleotide sequence ID" value="NZ_PSZM01000045.1"/>
</dbReference>
<feature type="transmembrane region" description="Helical" evidence="6">
    <location>
        <begin position="63"/>
        <end position="82"/>
    </location>
</feature>
<feature type="transmembrane region" description="Helical" evidence="6">
    <location>
        <begin position="236"/>
        <end position="257"/>
    </location>
</feature>
<dbReference type="SUPFAM" id="SSF103481">
    <property type="entry name" value="Multidrug resistance efflux transporter EmrE"/>
    <property type="match status" value="2"/>
</dbReference>
<evidence type="ECO:0000256" key="6">
    <source>
        <dbReference type="SAM" id="Phobius"/>
    </source>
</evidence>
<keyword evidence="8" id="KW-1185">Reference proteome</keyword>
<name>A0A2S8A835_9FLAO</name>
<dbReference type="Gene3D" id="1.10.3730.20">
    <property type="match status" value="1"/>
</dbReference>
<proteinExistence type="predicted"/>
<feature type="transmembrane region" description="Helical" evidence="6">
    <location>
        <begin position="117"/>
        <end position="135"/>
    </location>
</feature>
<dbReference type="GO" id="GO:0005886">
    <property type="term" value="C:plasma membrane"/>
    <property type="evidence" value="ECO:0007669"/>
    <property type="project" value="UniProtKB-SubCell"/>
</dbReference>
<feature type="transmembrane region" description="Helical" evidence="6">
    <location>
        <begin position="203"/>
        <end position="224"/>
    </location>
</feature>
<organism evidence="7 8">
    <name type="scientific">Apibacter adventoris</name>
    <dbReference type="NCBI Taxonomy" id="1679466"/>
    <lineage>
        <taxon>Bacteria</taxon>
        <taxon>Pseudomonadati</taxon>
        <taxon>Bacteroidota</taxon>
        <taxon>Flavobacteriia</taxon>
        <taxon>Flavobacteriales</taxon>
        <taxon>Weeksellaceae</taxon>
        <taxon>Apibacter</taxon>
    </lineage>
</organism>
<feature type="transmembrane region" description="Helical" evidence="6">
    <location>
        <begin position="264"/>
        <end position="281"/>
    </location>
</feature>
<dbReference type="PANTHER" id="PTHR32322">
    <property type="entry name" value="INNER MEMBRANE TRANSPORTER"/>
    <property type="match status" value="1"/>
</dbReference>
<evidence type="ECO:0000256" key="4">
    <source>
        <dbReference type="ARBA" id="ARBA00022989"/>
    </source>
</evidence>
<dbReference type="EMBL" id="PSZM01000045">
    <property type="protein sequence ID" value="PQL90734.1"/>
    <property type="molecule type" value="Genomic_DNA"/>
</dbReference>
<evidence type="ECO:0000313" key="8">
    <source>
        <dbReference type="Proteomes" id="UP000238042"/>
    </source>
</evidence>
<protein>
    <submittedName>
        <fullName evidence="7">Transporter</fullName>
    </submittedName>
</protein>
<evidence type="ECO:0000313" key="7">
    <source>
        <dbReference type="EMBL" id="PQL90734.1"/>
    </source>
</evidence>
<sequence>MKEVFISIIFNVGVSILLKISGNKRYNNNLMQIITYNYLFSAIFCYCLYPVNIKNLDYSNAPWFIFISLSFLMPFLFIIIGKCIKSIGIAKTDIAQRMSLLITILSAFLFFKESYTLIKLLGLSIGFFSIFFIFHTSQKNNKQSNQWFLPLIIFLGLGLVNILYKLISSNLNFTFTTSSLFIFSGSFIFSLIFNIIEKQKFQIINIFWGLGLSILNFGNVIFYLKAHVALKNNPSIVFATMNLGVIILGSLIGIVFFKEKMSKLNYFGLALALLSILTITLL</sequence>
<keyword evidence="2" id="KW-1003">Cell membrane</keyword>
<reference evidence="7 8" key="1">
    <citation type="submission" date="2018-02" db="EMBL/GenBank/DDBJ databases">
        <title>Genome sequences of Apibacter spp., gut symbionts of Asian honey bees.</title>
        <authorList>
            <person name="Kwong W.K."/>
            <person name="Steele M.I."/>
            <person name="Moran N.A."/>
        </authorList>
    </citation>
    <scope>NUCLEOTIDE SEQUENCE [LARGE SCALE GENOMIC DNA]</scope>
    <source>
        <strain evidence="8">wkB301</strain>
    </source>
</reference>